<dbReference type="Proteomes" id="UP000299102">
    <property type="component" value="Unassembled WGS sequence"/>
</dbReference>
<dbReference type="AlphaFoldDB" id="A0A4C2AAL1"/>
<keyword evidence="2" id="KW-0805">Transcription regulation</keyword>
<comment type="caution">
    <text evidence="7">The sequence shown here is derived from an EMBL/GenBank/DDBJ whole genome shotgun (WGS) entry which is preliminary data.</text>
</comment>
<dbReference type="STRING" id="151549.A0A4C2AAL1"/>
<feature type="compositionally biased region" description="Low complexity" evidence="6">
    <location>
        <begin position="314"/>
        <end position="335"/>
    </location>
</feature>
<dbReference type="GO" id="GO:0005634">
    <property type="term" value="C:nucleus"/>
    <property type="evidence" value="ECO:0007669"/>
    <property type="project" value="UniProtKB-SubCell"/>
</dbReference>
<sequence>MAHATKSRIDSRNGEVEIDNGTAIVIYRGTEIGIRVLTGIGMRRNQNREWDKDRKRDRKWKLLKSRLTQIGIEDRTGIGIQNGIAMYPASGSAEPHAAGSVSSYGSSPSTPVHSPPPLHARLYAPGAGAGTTGPPVPGTKLTSAAGPAHHHHQQHHNGAAAQGWVPTGVASPPGGAVTPHAAAPPPLANGALLPNGAPHHHLTPVYAPVMAQGAPAEQRRLDEAIVFLRDHSEVVGARMEERLDDAINVLRNHAEAPELYPGEHHAPPHHPTHPHHATTPVSRLGVAGPHPHEAAVKMERHTLPNTKKRKEPPDSGVDSKPSSSGSADALAAAKAGTKRSRRYCSSADEDDLDPDTKAARERERRQANNVRE</sequence>
<evidence type="ECO:0000313" key="7">
    <source>
        <dbReference type="EMBL" id="GBP96025.1"/>
    </source>
</evidence>
<organism evidence="7 8">
    <name type="scientific">Eumeta variegata</name>
    <name type="common">Bagworm moth</name>
    <name type="synonym">Eumeta japonica</name>
    <dbReference type="NCBI Taxonomy" id="151549"/>
    <lineage>
        <taxon>Eukaryota</taxon>
        <taxon>Metazoa</taxon>
        <taxon>Ecdysozoa</taxon>
        <taxon>Arthropoda</taxon>
        <taxon>Hexapoda</taxon>
        <taxon>Insecta</taxon>
        <taxon>Pterygota</taxon>
        <taxon>Neoptera</taxon>
        <taxon>Endopterygota</taxon>
        <taxon>Lepidoptera</taxon>
        <taxon>Glossata</taxon>
        <taxon>Ditrysia</taxon>
        <taxon>Tineoidea</taxon>
        <taxon>Psychidae</taxon>
        <taxon>Oiketicinae</taxon>
        <taxon>Eumeta</taxon>
    </lineage>
</organism>
<feature type="region of interest" description="Disordered" evidence="6">
    <location>
        <begin position="91"/>
        <end position="183"/>
    </location>
</feature>
<dbReference type="EMBL" id="BGZK01002723">
    <property type="protein sequence ID" value="GBP96025.1"/>
    <property type="molecule type" value="Genomic_DNA"/>
</dbReference>
<gene>
    <name evidence="7" type="primary">da</name>
    <name evidence="7" type="ORF">EVAR_71389_1</name>
</gene>
<dbReference type="GO" id="GO:0000785">
    <property type="term" value="C:chromatin"/>
    <property type="evidence" value="ECO:0007669"/>
    <property type="project" value="TreeGrafter"/>
</dbReference>
<keyword evidence="4" id="KW-0804">Transcription</keyword>
<feature type="compositionally biased region" description="Basic and acidic residues" evidence="6">
    <location>
        <begin position="354"/>
        <end position="372"/>
    </location>
</feature>
<name>A0A4C2AAL1_EUMVA</name>
<dbReference type="GO" id="GO:0000981">
    <property type="term" value="F:DNA-binding transcription factor activity, RNA polymerase II-specific"/>
    <property type="evidence" value="ECO:0007669"/>
    <property type="project" value="TreeGrafter"/>
</dbReference>
<feature type="non-terminal residue" evidence="7">
    <location>
        <position position="372"/>
    </location>
</feature>
<dbReference type="GO" id="GO:0000978">
    <property type="term" value="F:RNA polymerase II cis-regulatory region sequence-specific DNA binding"/>
    <property type="evidence" value="ECO:0007669"/>
    <property type="project" value="TreeGrafter"/>
</dbReference>
<evidence type="ECO:0000256" key="2">
    <source>
        <dbReference type="ARBA" id="ARBA00023015"/>
    </source>
</evidence>
<comment type="subcellular location">
    <subcellularLocation>
        <location evidence="1">Nucleus</location>
    </subcellularLocation>
</comment>
<dbReference type="OrthoDB" id="10034090at2759"/>
<keyword evidence="3" id="KW-0238">DNA-binding</keyword>
<protein>
    <submittedName>
        <fullName evidence="7">Protein daughterless</fullName>
    </submittedName>
</protein>
<reference evidence="7 8" key="1">
    <citation type="journal article" date="2019" name="Commun. Biol.">
        <title>The bagworm genome reveals a unique fibroin gene that provides high tensile strength.</title>
        <authorList>
            <person name="Kono N."/>
            <person name="Nakamura H."/>
            <person name="Ohtoshi R."/>
            <person name="Tomita M."/>
            <person name="Numata K."/>
            <person name="Arakawa K."/>
        </authorList>
    </citation>
    <scope>NUCLEOTIDE SEQUENCE [LARGE SCALE GENOMIC DNA]</scope>
</reference>
<dbReference type="GO" id="GO:0005667">
    <property type="term" value="C:transcription regulator complex"/>
    <property type="evidence" value="ECO:0007669"/>
    <property type="project" value="TreeGrafter"/>
</dbReference>
<dbReference type="PANTHER" id="PTHR11793:SF13">
    <property type="entry name" value="PROTEIN DAUGHTERLESS"/>
    <property type="match status" value="1"/>
</dbReference>
<dbReference type="InterPro" id="IPR051098">
    <property type="entry name" value="NeuroDiff_E-box_TFs"/>
</dbReference>
<proteinExistence type="predicted"/>
<evidence type="ECO:0000313" key="8">
    <source>
        <dbReference type="Proteomes" id="UP000299102"/>
    </source>
</evidence>
<evidence type="ECO:0000256" key="4">
    <source>
        <dbReference type="ARBA" id="ARBA00023163"/>
    </source>
</evidence>
<accession>A0A4C2AAL1</accession>
<keyword evidence="8" id="KW-1185">Reference proteome</keyword>
<evidence type="ECO:0000256" key="1">
    <source>
        <dbReference type="ARBA" id="ARBA00004123"/>
    </source>
</evidence>
<keyword evidence="5" id="KW-0539">Nucleus</keyword>
<evidence type="ECO:0000256" key="6">
    <source>
        <dbReference type="SAM" id="MobiDB-lite"/>
    </source>
</evidence>
<feature type="compositionally biased region" description="Low complexity" evidence="6">
    <location>
        <begin position="96"/>
        <end position="112"/>
    </location>
</feature>
<evidence type="ECO:0000256" key="3">
    <source>
        <dbReference type="ARBA" id="ARBA00023125"/>
    </source>
</evidence>
<feature type="compositionally biased region" description="Basic and acidic residues" evidence="6">
    <location>
        <begin position="290"/>
        <end position="302"/>
    </location>
</feature>
<feature type="region of interest" description="Disordered" evidence="6">
    <location>
        <begin position="259"/>
        <end position="372"/>
    </location>
</feature>
<dbReference type="PANTHER" id="PTHR11793">
    <property type="entry name" value="BASIC HELIX-LOOP-HELIX TRANSCRIPTION FACTOR"/>
    <property type="match status" value="1"/>
</dbReference>
<feature type="compositionally biased region" description="Low complexity" evidence="6">
    <location>
        <begin position="172"/>
        <end position="181"/>
    </location>
</feature>
<feature type="compositionally biased region" description="Basic residues" evidence="6">
    <location>
        <begin position="267"/>
        <end position="276"/>
    </location>
</feature>
<evidence type="ECO:0000256" key="5">
    <source>
        <dbReference type="ARBA" id="ARBA00023242"/>
    </source>
</evidence>